<dbReference type="AlphaFoldDB" id="A0A0G1XQE0"/>
<sequence length="46" mass="4963">MLWIAGKPGSVVNPVEMYYPVPLLFKEGVNLSESSLSCSTGFTTDP</sequence>
<protein>
    <submittedName>
        <fullName evidence="1">Uncharacterized protein</fullName>
    </submittedName>
</protein>
<gene>
    <name evidence="1" type="ORF">UY76_C0001G0002</name>
</gene>
<evidence type="ECO:0000313" key="1">
    <source>
        <dbReference type="EMBL" id="KKW33483.1"/>
    </source>
</evidence>
<name>A0A0G1XQE0_9BACT</name>
<organism evidence="1 2">
    <name type="scientific">Candidatus Uhrbacteria bacterium GW2011_GWA2_52_8d</name>
    <dbReference type="NCBI Taxonomy" id="1618979"/>
    <lineage>
        <taxon>Bacteria</taxon>
        <taxon>Candidatus Uhriibacteriota</taxon>
    </lineage>
</organism>
<dbReference type="Proteomes" id="UP000034054">
    <property type="component" value="Unassembled WGS sequence"/>
</dbReference>
<comment type="caution">
    <text evidence="1">The sequence shown here is derived from an EMBL/GenBank/DDBJ whole genome shotgun (WGS) entry which is preliminary data.</text>
</comment>
<evidence type="ECO:0000313" key="2">
    <source>
        <dbReference type="Proteomes" id="UP000034054"/>
    </source>
</evidence>
<accession>A0A0G1XQE0</accession>
<dbReference type="EMBL" id="LCRH01000001">
    <property type="protein sequence ID" value="KKW33483.1"/>
    <property type="molecule type" value="Genomic_DNA"/>
</dbReference>
<proteinExistence type="predicted"/>
<reference evidence="1 2" key="1">
    <citation type="journal article" date="2015" name="Nature">
        <title>rRNA introns, odd ribosomes, and small enigmatic genomes across a large radiation of phyla.</title>
        <authorList>
            <person name="Brown C.T."/>
            <person name="Hug L.A."/>
            <person name="Thomas B.C."/>
            <person name="Sharon I."/>
            <person name="Castelle C.J."/>
            <person name="Singh A."/>
            <person name="Wilkins M.J."/>
            <person name="Williams K.H."/>
            <person name="Banfield J.F."/>
        </authorList>
    </citation>
    <scope>NUCLEOTIDE SEQUENCE [LARGE SCALE GENOMIC DNA]</scope>
</reference>